<dbReference type="SUPFAM" id="SSF54897">
    <property type="entry name" value="Protease propeptides/inhibitors"/>
    <property type="match status" value="1"/>
</dbReference>
<keyword evidence="5" id="KW-0720">Serine protease</keyword>
<dbReference type="InterPro" id="IPR034202">
    <property type="entry name" value="Subtilisin_Carlsberg-like"/>
</dbReference>
<keyword evidence="2" id="KW-0645">Protease</keyword>
<reference evidence="7" key="1">
    <citation type="journal article" date="2015" name="Proc. Natl. Acad. Sci. U.S.A.">
        <title>Networks of energetic and metabolic interactions define dynamics in microbial communities.</title>
        <authorList>
            <person name="Embree M."/>
            <person name="Liu J.K."/>
            <person name="Al-Bassam M.M."/>
            <person name="Zengler K."/>
        </authorList>
    </citation>
    <scope>NUCLEOTIDE SEQUENCE</scope>
</reference>
<keyword evidence="4" id="KW-0378">Hydrolase</keyword>
<dbReference type="InterPro" id="IPR022398">
    <property type="entry name" value="Peptidase_S8_His-AS"/>
</dbReference>
<gene>
    <name evidence="7" type="ORF">ASZ90_018803</name>
</gene>
<dbReference type="AlphaFoldDB" id="A0A0W8E546"/>
<dbReference type="GO" id="GO:0004252">
    <property type="term" value="F:serine-type endopeptidase activity"/>
    <property type="evidence" value="ECO:0007669"/>
    <property type="project" value="InterPro"/>
</dbReference>
<dbReference type="Pfam" id="PF00082">
    <property type="entry name" value="Peptidase_S8"/>
    <property type="match status" value="1"/>
</dbReference>
<dbReference type="Gene3D" id="3.30.70.80">
    <property type="entry name" value="Peptidase S8 propeptide/proteinase inhibitor I9"/>
    <property type="match status" value="1"/>
</dbReference>
<dbReference type="GO" id="GO:0030246">
    <property type="term" value="F:carbohydrate binding"/>
    <property type="evidence" value="ECO:0007669"/>
    <property type="project" value="InterPro"/>
</dbReference>
<dbReference type="InterPro" id="IPR050131">
    <property type="entry name" value="Peptidase_S8_subtilisin-like"/>
</dbReference>
<dbReference type="SUPFAM" id="SSF49452">
    <property type="entry name" value="Starch-binding domain-like"/>
    <property type="match status" value="2"/>
</dbReference>
<dbReference type="EMBL" id="LNQE01001868">
    <property type="protein sequence ID" value="KUG03768.1"/>
    <property type="molecule type" value="Genomic_DNA"/>
</dbReference>
<dbReference type="SUPFAM" id="SSF52743">
    <property type="entry name" value="Subtilisin-like"/>
    <property type="match status" value="1"/>
</dbReference>
<organism evidence="7">
    <name type="scientific">hydrocarbon metagenome</name>
    <dbReference type="NCBI Taxonomy" id="938273"/>
    <lineage>
        <taxon>unclassified sequences</taxon>
        <taxon>metagenomes</taxon>
        <taxon>ecological metagenomes</taxon>
    </lineage>
</organism>
<dbReference type="GO" id="GO:0046872">
    <property type="term" value="F:metal ion binding"/>
    <property type="evidence" value="ECO:0007669"/>
    <property type="project" value="UniProtKB-KW"/>
</dbReference>
<dbReference type="InterPro" id="IPR023828">
    <property type="entry name" value="Peptidase_S8_Ser-AS"/>
</dbReference>
<dbReference type="InterPro" id="IPR036852">
    <property type="entry name" value="Peptidase_S8/S53_dom_sf"/>
</dbReference>
<dbReference type="InterPro" id="IPR037045">
    <property type="entry name" value="S8pro/Inhibitor_I9_sf"/>
</dbReference>
<dbReference type="InterPro" id="IPR013784">
    <property type="entry name" value="Carb-bd-like_fold"/>
</dbReference>
<protein>
    <recommendedName>
        <fullName evidence="6">Peptidase S8/S53 domain-containing protein</fullName>
    </recommendedName>
</protein>
<dbReference type="PROSITE" id="PS00138">
    <property type="entry name" value="SUBTILASE_SER"/>
    <property type="match status" value="1"/>
</dbReference>
<keyword evidence="3" id="KW-0479">Metal-binding</keyword>
<dbReference type="Gene3D" id="2.60.40.1120">
    <property type="entry name" value="Carboxypeptidase-like, regulatory domain"/>
    <property type="match status" value="2"/>
</dbReference>
<dbReference type="GO" id="GO:0006508">
    <property type="term" value="P:proteolysis"/>
    <property type="evidence" value="ECO:0007669"/>
    <property type="project" value="UniProtKB-KW"/>
</dbReference>
<dbReference type="Pfam" id="PF13620">
    <property type="entry name" value="CarboxypepD_reg"/>
    <property type="match status" value="2"/>
</dbReference>
<dbReference type="CDD" id="cd07477">
    <property type="entry name" value="Peptidases_S8_Subtilisin_subset"/>
    <property type="match status" value="1"/>
</dbReference>
<comment type="similarity">
    <text evidence="1">Belongs to the peptidase S8 family.</text>
</comment>
<accession>A0A0W8E546</accession>
<dbReference type="PROSITE" id="PS00136">
    <property type="entry name" value="SUBTILASE_ASP"/>
    <property type="match status" value="1"/>
</dbReference>
<dbReference type="PROSITE" id="PS51892">
    <property type="entry name" value="SUBTILASE"/>
    <property type="match status" value="1"/>
</dbReference>
<dbReference type="InterPro" id="IPR015500">
    <property type="entry name" value="Peptidase_S8_subtilisin-rel"/>
</dbReference>
<dbReference type="InterPro" id="IPR023827">
    <property type="entry name" value="Peptidase_S8_Asp-AS"/>
</dbReference>
<name>A0A0W8E546_9ZZZZ</name>
<evidence type="ECO:0000256" key="3">
    <source>
        <dbReference type="ARBA" id="ARBA00022723"/>
    </source>
</evidence>
<feature type="domain" description="Peptidase S8/S53" evidence="6">
    <location>
        <begin position="126"/>
        <end position="374"/>
    </location>
</feature>
<sequence>MKYLKSSIIAIITLMAFVGSFFYTPATVADQEEGKSRIIVILDDGVSKKDIKDYVNKKGGKIKADFNIVNGLAVTLENDDIAGLKDLKGVKEVGPDVQVHASDIELDNSWGVKRIGAGTVHANNQGANINVAVIDTGIYHSHSDLNANYRGGYDFVNNDSDPLDDNGHGTHVAGIIAAEDDNSGVVGVAPQASLYALKVLDASGSGYVSNIILALDWCCTNGEIDVINMSLGAAVDAAGFHDAVIRAYEAGIVIVAAAGNSGKYNGKGDSIEYPARYEEVIAVGAVDSSDIRAYFSSTGPLLELAAPGVSILSCVPGGYGYKSGTSMASPYVAGTAALILAGNPGISPTSLRQLLRDTADELGPAGFDTLYGYGLVDADEAVVPAAAGSISGMVSNGTQGIGGATVTTGAKTVTSNADGSYAITGLAPGDYTVTASAEGYGSATDNAAVVSGQSTTLDFTLSPLVVENGSISGIVRNESSAGIPGVTVSCNGGTTLTGPDGSYNMPNVSPGNYTLTASADGYVDSPVAITVYAAQNTIANFVLTAVTEEQQIIVNNISYSTSGGKTGTAHLMITPLVTDSIGQAVPNALVSIEVKLNGSIYYTGSATTGTAGTVLFKLAAAPSGVYSTVVKNVQATGYVWYRDTTEYSYTK</sequence>
<evidence type="ECO:0000256" key="4">
    <source>
        <dbReference type="ARBA" id="ARBA00022801"/>
    </source>
</evidence>
<evidence type="ECO:0000313" key="7">
    <source>
        <dbReference type="EMBL" id="KUG03768.1"/>
    </source>
</evidence>
<evidence type="ECO:0000256" key="1">
    <source>
        <dbReference type="ARBA" id="ARBA00011073"/>
    </source>
</evidence>
<evidence type="ECO:0000259" key="6">
    <source>
        <dbReference type="Pfam" id="PF00082"/>
    </source>
</evidence>
<dbReference type="PANTHER" id="PTHR43806">
    <property type="entry name" value="PEPTIDASE S8"/>
    <property type="match status" value="1"/>
</dbReference>
<evidence type="ECO:0000256" key="5">
    <source>
        <dbReference type="ARBA" id="ARBA00022825"/>
    </source>
</evidence>
<dbReference type="Gene3D" id="3.40.50.200">
    <property type="entry name" value="Peptidase S8/S53 domain"/>
    <property type="match status" value="1"/>
</dbReference>
<proteinExistence type="inferred from homology"/>
<comment type="caution">
    <text evidence="7">The sequence shown here is derived from an EMBL/GenBank/DDBJ whole genome shotgun (WGS) entry which is preliminary data.</text>
</comment>
<evidence type="ECO:0000256" key="2">
    <source>
        <dbReference type="ARBA" id="ARBA00022670"/>
    </source>
</evidence>
<dbReference type="PROSITE" id="PS00137">
    <property type="entry name" value="SUBTILASE_HIS"/>
    <property type="match status" value="1"/>
</dbReference>
<dbReference type="PANTHER" id="PTHR43806:SF11">
    <property type="entry name" value="CEREVISIN-RELATED"/>
    <property type="match status" value="1"/>
</dbReference>
<dbReference type="InterPro" id="IPR000209">
    <property type="entry name" value="Peptidase_S8/S53_dom"/>
</dbReference>
<dbReference type="PRINTS" id="PR00723">
    <property type="entry name" value="SUBTILISIN"/>
</dbReference>